<dbReference type="InterPro" id="IPR011006">
    <property type="entry name" value="CheY-like_superfamily"/>
</dbReference>
<reference evidence="6 7" key="1">
    <citation type="submission" date="2019-02" db="EMBL/GenBank/DDBJ databases">
        <title>Siculibacillus lacustris gen. nov., sp. nov., a new rosette-forming bacterium isolated from a freshwater crater lake (Lake St. Ana, Romania).</title>
        <authorList>
            <person name="Felfoldi T."/>
            <person name="Marton Z."/>
            <person name="Szabo A."/>
            <person name="Mentes A."/>
            <person name="Boka K."/>
            <person name="Marialigeti K."/>
            <person name="Mathe I."/>
            <person name="Koncz M."/>
            <person name="Schumann P."/>
            <person name="Toth E."/>
        </authorList>
    </citation>
    <scope>NUCLEOTIDE SEQUENCE [LARGE SCALE GENOMIC DNA]</scope>
    <source>
        <strain evidence="6 7">SA-279</strain>
    </source>
</reference>
<feature type="domain" description="Response regulatory" evidence="5">
    <location>
        <begin position="12"/>
        <end position="131"/>
    </location>
</feature>
<dbReference type="SMART" id="SM00448">
    <property type="entry name" value="REC"/>
    <property type="match status" value="1"/>
</dbReference>
<dbReference type="InterPro" id="IPR001789">
    <property type="entry name" value="Sig_transdc_resp-reg_receiver"/>
</dbReference>
<keyword evidence="7" id="KW-1185">Reference proteome</keyword>
<keyword evidence="3" id="KW-0804">Transcription</keyword>
<accession>A0A4Q9VYC3</accession>
<dbReference type="InterPro" id="IPR050595">
    <property type="entry name" value="Bact_response_regulator"/>
</dbReference>
<organism evidence="6 7">
    <name type="scientific">Siculibacillus lacustris</name>
    <dbReference type="NCBI Taxonomy" id="1549641"/>
    <lineage>
        <taxon>Bacteria</taxon>
        <taxon>Pseudomonadati</taxon>
        <taxon>Pseudomonadota</taxon>
        <taxon>Alphaproteobacteria</taxon>
        <taxon>Hyphomicrobiales</taxon>
        <taxon>Ancalomicrobiaceae</taxon>
        <taxon>Siculibacillus</taxon>
    </lineage>
</organism>
<protein>
    <submittedName>
        <fullName evidence="6">Response regulator</fullName>
    </submittedName>
</protein>
<dbReference type="Gene3D" id="3.40.50.2300">
    <property type="match status" value="1"/>
</dbReference>
<dbReference type="OrthoDB" id="9784252at2"/>
<dbReference type="GO" id="GO:0000160">
    <property type="term" value="P:phosphorelay signal transduction system"/>
    <property type="evidence" value="ECO:0007669"/>
    <property type="project" value="InterPro"/>
</dbReference>
<dbReference type="CDD" id="cd00156">
    <property type="entry name" value="REC"/>
    <property type="match status" value="1"/>
</dbReference>
<evidence type="ECO:0000259" key="5">
    <source>
        <dbReference type="PROSITE" id="PS50110"/>
    </source>
</evidence>
<dbReference type="PROSITE" id="PS50110">
    <property type="entry name" value="RESPONSE_REGULATORY"/>
    <property type="match status" value="1"/>
</dbReference>
<dbReference type="RefSeq" id="WP_131305556.1">
    <property type="nucleotide sequence ID" value="NZ_SJFN01000002.1"/>
</dbReference>
<evidence type="ECO:0000256" key="4">
    <source>
        <dbReference type="PROSITE-ProRule" id="PRU00169"/>
    </source>
</evidence>
<dbReference type="EMBL" id="SJFN01000002">
    <property type="protein sequence ID" value="TBW41012.1"/>
    <property type="molecule type" value="Genomic_DNA"/>
</dbReference>
<keyword evidence="1 4" id="KW-0597">Phosphoprotein</keyword>
<proteinExistence type="predicted"/>
<keyword evidence="2" id="KW-0805">Transcription regulation</keyword>
<evidence type="ECO:0000256" key="1">
    <source>
        <dbReference type="ARBA" id="ARBA00022553"/>
    </source>
</evidence>
<evidence type="ECO:0000256" key="2">
    <source>
        <dbReference type="ARBA" id="ARBA00023015"/>
    </source>
</evidence>
<gene>
    <name evidence="6" type="ORF">EYW49_02335</name>
</gene>
<dbReference type="Pfam" id="PF00072">
    <property type="entry name" value="Response_reg"/>
    <property type="match status" value="1"/>
</dbReference>
<evidence type="ECO:0000313" key="7">
    <source>
        <dbReference type="Proteomes" id="UP000292781"/>
    </source>
</evidence>
<dbReference type="SUPFAM" id="SSF52172">
    <property type="entry name" value="CheY-like"/>
    <property type="match status" value="1"/>
</dbReference>
<evidence type="ECO:0000256" key="3">
    <source>
        <dbReference type="ARBA" id="ARBA00023163"/>
    </source>
</evidence>
<dbReference type="Proteomes" id="UP000292781">
    <property type="component" value="Unassembled WGS sequence"/>
</dbReference>
<dbReference type="PANTHER" id="PTHR44591:SF3">
    <property type="entry name" value="RESPONSE REGULATORY DOMAIN-CONTAINING PROTEIN"/>
    <property type="match status" value="1"/>
</dbReference>
<evidence type="ECO:0000313" key="6">
    <source>
        <dbReference type="EMBL" id="TBW41012.1"/>
    </source>
</evidence>
<dbReference type="PANTHER" id="PTHR44591">
    <property type="entry name" value="STRESS RESPONSE REGULATOR PROTEIN 1"/>
    <property type="match status" value="1"/>
</dbReference>
<sequence length="199" mass="22257">MTERDDTFDDVRVLVLDDNRNFQNLLRTMLRHIGFRRIDLFSEPAEARRHAVGAPVDLAFVDLVMPGESGLDWVRAARRTDRLSNPEMAIVMVTGHSDKRIVEAAIDAGADGFLVKPLSPDSLRRHVATTLKRPFPYVRSGDGYYGPDLHGRRRAEIVAPIVEAGASPRPRREPARTVPGLDVALRETPAHVLDTMFLD</sequence>
<comment type="caution">
    <text evidence="6">The sequence shown here is derived from an EMBL/GenBank/DDBJ whole genome shotgun (WGS) entry which is preliminary data.</text>
</comment>
<dbReference type="AlphaFoldDB" id="A0A4Q9VYC3"/>
<name>A0A4Q9VYC3_9HYPH</name>
<feature type="modified residue" description="4-aspartylphosphate" evidence="4">
    <location>
        <position position="62"/>
    </location>
</feature>